<dbReference type="InterPro" id="IPR037118">
    <property type="entry name" value="Val-tRNA_synth_C_sf"/>
</dbReference>
<feature type="region of interest" description="Disordered" evidence="5">
    <location>
        <begin position="542"/>
        <end position="576"/>
    </location>
</feature>
<dbReference type="Gene3D" id="3.40.50.300">
    <property type="entry name" value="P-loop containing nucleotide triphosphate hydrolases"/>
    <property type="match status" value="2"/>
</dbReference>
<evidence type="ECO:0000313" key="7">
    <source>
        <dbReference type="EMBL" id="MBA4544436.1"/>
    </source>
</evidence>
<evidence type="ECO:0000259" key="6">
    <source>
        <dbReference type="PROSITE" id="PS50893"/>
    </source>
</evidence>
<dbReference type="PROSITE" id="PS00211">
    <property type="entry name" value="ABC_TRANSPORTER_1"/>
    <property type="match status" value="1"/>
</dbReference>
<dbReference type="InterPro" id="IPR003439">
    <property type="entry name" value="ABC_transporter-like_ATP-bd"/>
</dbReference>
<dbReference type="Proteomes" id="UP000530514">
    <property type="component" value="Unassembled WGS sequence"/>
</dbReference>
<comment type="caution">
    <text evidence="7">The sequence shown here is derived from an EMBL/GenBank/DDBJ whole genome shotgun (WGS) entry which is preliminary data.</text>
</comment>
<dbReference type="Pfam" id="PF16326">
    <property type="entry name" value="ABC_tran_CTD"/>
    <property type="match status" value="1"/>
</dbReference>
<dbReference type="GO" id="GO:0016887">
    <property type="term" value="F:ATP hydrolysis activity"/>
    <property type="evidence" value="ECO:0007669"/>
    <property type="project" value="InterPro"/>
</dbReference>
<dbReference type="InterPro" id="IPR051309">
    <property type="entry name" value="ABCF_ATPase"/>
</dbReference>
<keyword evidence="2" id="KW-0547">Nucleotide-binding</keyword>
<evidence type="ECO:0000256" key="4">
    <source>
        <dbReference type="SAM" id="Coils"/>
    </source>
</evidence>
<dbReference type="InterPro" id="IPR032524">
    <property type="entry name" value="ABC_tran_C"/>
</dbReference>
<dbReference type="InterPro" id="IPR032781">
    <property type="entry name" value="ABC_tran_Xtn"/>
</dbReference>
<dbReference type="Pfam" id="PF12848">
    <property type="entry name" value="ABC_tran_Xtn"/>
    <property type="match status" value="1"/>
</dbReference>
<evidence type="ECO:0000256" key="2">
    <source>
        <dbReference type="ARBA" id="ARBA00022741"/>
    </source>
</evidence>
<dbReference type="FunFam" id="3.40.50.300:FF:000309">
    <property type="entry name" value="ABC transporter ATP-binding protein"/>
    <property type="match status" value="1"/>
</dbReference>
<dbReference type="FunFam" id="3.40.50.300:FF:000011">
    <property type="entry name" value="Putative ABC transporter ATP-binding component"/>
    <property type="match status" value="1"/>
</dbReference>
<dbReference type="SUPFAM" id="SSF52540">
    <property type="entry name" value="P-loop containing nucleoside triphosphate hydrolases"/>
    <property type="match status" value="2"/>
</dbReference>
<gene>
    <name evidence="7" type="ORF">H1164_16505</name>
</gene>
<name>A0A7W1XD60_9BACL</name>
<evidence type="ECO:0000256" key="1">
    <source>
        <dbReference type="ARBA" id="ARBA00022737"/>
    </source>
</evidence>
<dbReference type="Pfam" id="PF00005">
    <property type="entry name" value="ABC_tran"/>
    <property type="match status" value="2"/>
</dbReference>
<keyword evidence="8" id="KW-1185">Reference proteome</keyword>
<evidence type="ECO:0000313" key="8">
    <source>
        <dbReference type="Proteomes" id="UP000530514"/>
    </source>
</evidence>
<dbReference type="InterPro" id="IPR003593">
    <property type="entry name" value="AAA+_ATPase"/>
</dbReference>
<dbReference type="SMART" id="SM00382">
    <property type="entry name" value="AAA"/>
    <property type="match status" value="2"/>
</dbReference>
<dbReference type="EMBL" id="JACEIP010000040">
    <property type="protein sequence ID" value="MBA4544436.1"/>
    <property type="molecule type" value="Genomic_DNA"/>
</dbReference>
<accession>A0A7W1XD60</accession>
<feature type="coiled-coil region" evidence="4">
    <location>
        <begin position="86"/>
        <end position="113"/>
    </location>
</feature>
<dbReference type="PANTHER" id="PTHR42855:SF2">
    <property type="entry name" value="DRUG RESISTANCE ABC TRANSPORTER,ATP-BINDING PROTEIN"/>
    <property type="match status" value="1"/>
</dbReference>
<keyword evidence="3 7" id="KW-0067">ATP-binding</keyword>
<sequence length="637" mass="73323">MILQATNIHKTYGGTVILDGVDIQVNNQERVGLIGPNGAGKSTLLKIIIGEIPADQGEIQIARKAQIGFLAQDSGSDSSLTIWEELLAVFSGLRELENQLRQLEREMGKEEVYTNEKQYQKILEKYASLQEKFEESGGYAFEARIRGTLHGLGLGELDWKNTLVSSLSGGQKTRVALAKMLLTEPDLLILDEPTNYLDMNAVAWLEQTLLNYSGSVLVVSHDRYFLDRLVTVIYELDHARVTRYPGNYTAYVKQKEENLARELKMYEKQQAEIKRMEEFIQRNIARKSTTKRAQSRRRQLEKVERIDKPHTGKREAAIRFEAAVTSGREVLKATNLSIGYQEPLLTGLQFTIERGEHIALLGPNGVGKSTLLKTIANKLPALSGELKWGVQVEIDYYDQEQKDLDPQKQVIDEIWDEHPHLDQTSIRSYLGQFLFSGEDVFKQVQDLSGGEKARLSLCKRMLNQANFLLMDEPTNHLDLVSKERLEQALEGYLGTLLFVSHDRYFIKRLATRIWEITPEGIKDYHGDYEWYLEKKAMEKLEKEQEEKKDETSPHKQAEAYRRKEKEEQRERKKRELKVKDLEEEIAQIEAEIAHIHEQLCQPELFNDPFKSASLQKELAAKEERLTQKTEEWLELAE</sequence>
<dbReference type="PANTHER" id="PTHR42855">
    <property type="entry name" value="ABC TRANSPORTER ATP-BINDING SUBUNIT"/>
    <property type="match status" value="1"/>
</dbReference>
<evidence type="ECO:0000256" key="5">
    <source>
        <dbReference type="SAM" id="MobiDB-lite"/>
    </source>
</evidence>
<feature type="compositionally biased region" description="Basic and acidic residues" evidence="5">
    <location>
        <begin position="542"/>
        <end position="570"/>
    </location>
</feature>
<dbReference type="GO" id="GO:0003677">
    <property type="term" value="F:DNA binding"/>
    <property type="evidence" value="ECO:0007669"/>
    <property type="project" value="InterPro"/>
</dbReference>
<dbReference type="AlphaFoldDB" id="A0A7W1XD60"/>
<feature type="domain" description="ABC transporter" evidence="6">
    <location>
        <begin position="318"/>
        <end position="559"/>
    </location>
</feature>
<dbReference type="RefSeq" id="WP_033102167.1">
    <property type="nucleotide sequence ID" value="NZ_JACEIP010000040.1"/>
</dbReference>
<evidence type="ECO:0000256" key="3">
    <source>
        <dbReference type="ARBA" id="ARBA00022840"/>
    </source>
</evidence>
<reference evidence="7 8" key="1">
    <citation type="submission" date="2020-07" db="EMBL/GenBank/DDBJ databases">
        <authorList>
            <person name="Feng H."/>
        </authorList>
    </citation>
    <scope>NUCLEOTIDE SEQUENCE [LARGE SCALE GENOMIC DNA]</scope>
    <source>
        <strain evidence="8">s-11</strain>
    </source>
</reference>
<dbReference type="InterPro" id="IPR027417">
    <property type="entry name" value="P-loop_NTPase"/>
</dbReference>
<keyword evidence="4" id="KW-0175">Coiled coil</keyword>
<proteinExistence type="predicted"/>
<feature type="domain" description="ABC transporter" evidence="6">
    <location>
        <begin position="3"/>
        <end position="263"/>
    </location>
</feature>
<protein>
    <submittedName>
        <fullName evidence="7">ABC-F family ATP-binding cassette domain-containing protein</fullName>
    </submittedName>
</protein>
<dbReference type="GO" id="GO:0005524">
    <property type="term" value="F:ATP binding"/>
    <property type="evidence" value="ECO:0007669"/>
    <property type="project" value="UniProtKB-KW"/>
</dbReference>
<keyword evidence="1" id="KW-0677">Repeat</keyword>
<dbReference type="PROSITE" id="PS50893">
    <property type="entry name" value="ABC_TRANSPORTER_2"/>
    <property type="match status" value="2"/>
</dbReference>
<organism evidence="7 8">
    <name type="scientific">Thermoactinomyces daqus</name>
    <dbReference type="NCBI Taxonomy" id="1329516"/>
    <lineage>
        <taxon>Bacteria</taxon>
        <taxon>Bacillati</taxon>
        <taxon>Bacillota</taxon>
        <taxon>Bacilli</taxon>
        <taxon>Bacillales</taxon>
        <taxon>Thermoactinomycetaceae</taxon>
        <taxon>Thermoactinomyces</taxon>
    </lineage>
</organism>
<dbReference type="Gene3D" id="1.10.287.380">
    <property type="entry name" value="Valyl-tRNA synthetase, C-terminal domain"/>
    <property type="match status" value="1"/>
</dbReference>
<dbReference type="CDD" id="cd03221">
    <property type="entry name" value="ABCF_EF-3"/>
    <property type="match status" value="2"/>
</dbReference>
<dbReference type="InterPro" id="IPR017871">
    <property type="entry name" value="ABC_transporter-like_CS"/>
</dbReference>
<dbReference type="OrthoDB" id="9760950at2"/>